<keyword evidence="2" id="KW-1185">Reference proteome</keyword>
<protein>
    <submittedName>
        <fullName evidence="3">BPI2 domain-containing protein</fullName>
    </submittedName>
</protein>
<dbReference type="WBParaSite" id="TMUE_2000007251.1">
    <property type="protein sequence ID" value="TMUE_2000007251.1"/>
    <property type="gene ID" value="WBGene00289881"/>
</dbReference>
<dbReference type="PANTHER" id="PTHR10504:SF131">
    <property type="entry name" value="BPI2 DOMAIN-CONTAINING PROTEIN"/>
    <property type="match status" value="1"/>
</dbReference>
<dbReference type="InterPro" id="IPR017943">
    <property type="entry name" value="Bactericidal_perm-incr_a/b_dom"/>
</dbReference>
<dbReference type="InterPro" id="IPR032942">
    <property type="entry name" value="BPI/LBP/Plunc"/>
</dbReference>
<proteinExistence type="predicted"/>
<feature type="domain" description="Lipid-binding serum glycoprotein C-terminal" evidence="1">
    <location>
        <begin position="187"/>
        <end position="389"/>
    </location>
</feature>
<organism evidence="2 3">
    <name type="scientific">Trichuris muris</name>
    <name type="common">Mouse whipworm</name>
    <dbReference type="NCBI Taxonomy" id="70415"/>
    <lineage>
        <taxon>Eukaryota</taxon>
        <taxon>Metazoa</taxon>
        <taxon>Ecdysozoa</taxon>
        <taxon>Nematoda</taxon>
        <taxon>Enoplea</taxon>
        <taxon>Dorylaimia</taxon>
        <taxon>Trichinellida</taxon>
        <taxon>Trichuridae</taxon>
        <taxon>Trichuris</taxon>
    </lineage>
</organism>
<dbReference type="AlphaFoldDB" id="A0A5S6QIN7"/>
<dbReference type="STRING" id="70415.A0A5S6QIN7"/>
<evidence type="ECO:0000313" key="3">
    <source>
        <dbReference type="WBParaSite" id="TMUE_2000007251.1"/>
    </source>
</evidence>
<dbReference type="InterPro" id="IPR001124">
    <property type="entry name" value="Lipid-bd_serum_glycop_C"/>
</dbReference>
<evidence type="ECO:0000313" key="2">
    <source>
        <dbReference type="Proteomes" id="UP000046395"/>
    </source>
</evidence>
<dbReference type="GO" id="GO:0008289">
    <property type="term" value="F:lipid binding"/>
    <property type="evidence" value="ECO:0007669"/>
    <property type="project" value="InterPro"/>
</dbReference>
<dbReference type="Gene3D" id="3.15.20.10">
    <property type="entry name" value="Bactericidal permeability-increasing protein, domain 2"/>
    <property type="match status" value="1"/>
</dbReference>
<dbReference type="PANTHER" id="PTHR10504">
    <property type="entry name" value="BACTERICIDAL PERMEABILITY-INCREASING BPI PROTEIN-RELATED"/>
    <property type="match status" value="1"/>
</dbReference>
<evidence type="ECO:0000259" key="1">
    <source>
        <dbReference type="SMART" id="SM00329"/>
    </source>
</evidence>
<dbReference type="Proteomes" id="UP000046395">
    <property type="component" value="Unassembled WGS sequence"/>
</dbReference>
<sequence>MRSVTFAVHASNVAYDIGFTLSGRQNGELMVAVGSCDINVQRVRVTTEELHGSRLVWNFVKSLLRSSLRHFINRKLCKLLRNHVTEEVKSHLKITGKQKLLHGDFHNIGITETIGGYRHGNSSYNAIFMQKLDKAFHQLYMNTGLVESPSTDRKGSTVFINIPVNGEIYAPGYRNNVGRNVMSEIDMHRNKMLYIGINEFVINTLLSSLYHMDAMNFTLNSVNTPKLEDFLQTDCEDFCLGTFLPEVADAHPGRAFSLLMVADRAPAASFDVQGIQIKLTAVITVQVDAPGSKIPVMRADVRMRATVSLRVRNQKLHGTAEVNEFDLKPREKLNLGKDAVELMNEVPGKVIEAELNNILDKGIQLPTLDLFSLRNVAITHVLKGIWMELDFNFNFDAVAKLIKNILKHPNSHY</sequence>
<accession>A0A5S6QIN7</accession>
<dbReference type="Pfam" id="PF02886">
    <property type="entry name" value="LBP_BPI_CETP_C"/>
    <property type="match status" value="1"/>
</dbReference>
<dbReference type="SUPFAM" id="SSF55394">
    <property type="entry name" value="Bactericidal permeability-increasing protein, BPI"/>
    <property type="match status" value="2"/>
</dbReference>
<reference evidence="3" key="1">
    <citation type="submission" date="2019-12" db="UniProtKB">
        <authorList>
            <consortium name="WormBaseParasite"/>
        </authorList>
    </citation>
    <scope>IDENTIFICATION</scope>
</reference>
<name>A0A5S6QIN7_TRIMR</name>
<dbReference type="GO" id="GO:0005615">
    <property type="term" value="C:extracellular space"/>
    <property type="evidence" value="ECO:0007669"/>
    <property type="project" value="TreeGrafter"/>
</dbReference>
<dbReference type="Gene3D" id="3.15.10.10">
    <property type="entry name" value="Bactericidal permeability-increasing protein, domain 1"/>
    <property type="match status" value="1"/>
</dbReference>
<dbReference type="SMART" id="SM00329">
    <property type="entry name" value="BPI2"/>
    <property type="match status" value="1"/>
</dbReference>